<comment type="caution">
    <text evidence="1">The sequence shown here is derived from an EMBL/GenBank/DDBJ whole genome shotgun (WGS) entry which is preliminary data.</text>
</comment>
<keyword evidence="2" id="KW-1185">Reference proteome</keyword>
<evidence type="ECO:0000313" key="2">
    <source>
        <dbReference type="Proteomes" id="UP001144313"/>
    </source>
</evidence>
<gene>
    <name evidence="1" type="ORF">GALLR39Z86_26520</name>
</gene>
<proteinExistence type="predicted"/>
<dbReference type="AlphaFoldDB" id="A0A9W6G9J6"/>
<name>A0A9W6G9J6_9ACTN</name>
<dbReference type="RefSeq" id="WP_270113934.1">
    <property type="nucleotide sequence ID" value="NZ_BAAAOL010000006.1"/>
</dbReference>
<dbReference type="Proteomes" id="UP001144313">
    <property type="component" value="Unassembled WGS sequence"/>
</dbReference>
<accession>A0A9W6G9J6</accession>
<protein>
    <submittedName>
        <fullName evidence="1">Uncharacterized protein</fullName>
    </submittedName>
</protein>
<reference evidence="1" key="1">
    <citation type="submission" date="2022-12" db="EMBL/GenBank/DDBJ databases">
        <title>Reference genome sequencing for broad-spectrum identification of bacterial and archaeal isolates by mass spectrometry.</title>
        <authorList>
            <person name="Sekiguchi Y."/>
            <person name="Tourlousse D.M."/>
        </authorList>
    </citation>
    <scope>NUCLEOTIDE SEQUENCE</scope>
    <source>
        <strain evidence="1">LLR39Z86</strain>
    </source>
</reference>
<sequence length="160" mass="17321">MTELSAFAGDDLDLLLDTPGVVMKGAIVADGHRNALAFLKEVTAGAKEFRAAQRHENPFVKAVATRLRERGTDAAEDDRELPFDDEAMTQALKQAGDATALLRDRADAADADAYAEWLLRIATVIAESVKTKDGGFFSKKVAISEGERVFLDQLAQVLGR</sequence>
<dbReference type="EMBL" id="BSDT01000001">
    <property type="protein sequence ID" value="GLI42802.1"/>
    <property type="molecule type" value="Genomic_DNA"/>
</dbReference>
<organism evidence="1 2">
    <name type="scientific">Glycomyces algeriensis</name>
    <dbReference type="NCBI Taxonomy" id="256037"/>
    <lineage>
        <taxon>Bacteria</taxon>
        <taxon>Bacillati</taxon>
        <taxon>Actinomycetota</taxon>
        <taxon>Actinomycetes</taxon>
        <taxon>Glycomycetales</taxon>
        <taxon>Glycomycetaceae</taxon>
        <taxon>Glycomyces</taxon>
    </lineage>
</organism>
<evidence type="ECO:0000313" key="1">
    <source>
        <dbReference type="EMBL" id="GLI42802.1"/>
    </source>
</evidence>